<evidence type="ECO:0000313" key="1">
    <source>
        <dbReference type="EMBL" id="KIF53276.1"/>
    </source>
</evidence>
<dbReference type="EMBL" id="JPRD01000015">
    <property type="protein sequence ID" value="KIF53276.1"/>
    <property type="molecule type" value="Genomic_DNA"/>
</dbReference>
<reference evidence="1 2" key="1">
    <citation type="submission" date="2014-07" db="EMBL/GenBank/DDBJ databases">
        <title>Unique and conserved regions in Vibrio harveyi and related species in comparison with the shrimp pathogen Vibrio harveyi CAIM 1792.</title>
        <authorList>
            <person name="Espinoza-Valles I."/>
            <person name="Vora G."/>
            <person name="Leekitcharoenphon P."/>
            <person name="Ussery D."/>
            <person name="Hoj L."/>
            <person name="Gomez-Gil B."/>
        </authorList>
    </citation>
    <scope>NUCLEOTIDE SEQUENCE [LARGE SCALE GENOMIC DNA]</scope>
    <source>
        <strain evidence="2">CAIM 1854 / LMG 25443</strain>
    </source>
</reference>
<accession>A0A0C1ZJA9</accession>
<organism evidence="1 2">
    <name type="scientific">Vibrio owensii CAIM 1854 = LMG 25443</name>
    <dbReference type="NCBI Taxonomy" id="1229493"/>
    <lineage>
        <taxon>Bacteria</taxon>
        <taxon>Pseudomonadati</taxon>
        <taxon>Pseudomonadota</taxon>
        <taxon>Gammaproteobacteria</taxon>
        <taxon>Vibrionales</taxon>
        <taxon>Vibrionaceae</taxon>
        <taxon>Vibrio</taxon>
    </lineage>
</organism>
<dbReference type="PATRIC" id="fig|1229493.5.peg.1113"/>
<proteinExistence type="predicted"/>
<evidence type="ECO:0000313" key="2">
    <source>
        <dbReference type="Proteomes" id="UP000031586"/>
    </source>
</evidence>
<sequence>MNKPLQTLSQAINGRVSEKLVSDVNVNEDKYIDVSFKLAEGKYAGCHVSAIVSLGDFDPYYVEIEVSDANLKPILNKAQGCDCVCNLQDQLVEFLESDLEFDTDSKAYYDFETDISFSPKSYEELENVSDEEFEATAFYDGVGIMVKECDLILIERSLLDAPKHNAGCWPANVKTYRYDKGFDQEKYIAAFWGRAVDNYILLSEL</sequence>
<dbReference type="RefSeq" id="WP_020194471.1">
    <property type="nucleotide sequence ID" value="NZ_BAOH01000005.1"/>
</dbReference>
<dbReference type="AlphaFoldDB" id="A0A0C1ZJA9"/>
<name>A0A0C1ZJA9_9VIBR</name>
<gene>
    <name evidence="1" type="ORF">H735_10150</name>
</gene>
<dbReference type="Proteomes" id="UP000031586">
    <property type="component" value="Unassembled WGS sequence"/>
</dbReference>
<comment type="caution">
    <text evidence="1">The sequence shown here is derived from an EMBL/GenBank/DDBJ whole genome shotgun (WGS) entry which is preliminary data.</text>
</comment>
<protein>
    <submittedName>
        <fullName evidence="1">Uncharacterized protein</fullName>
    </submittedName>
</protein>